<sequence>MWSFCRIEQWGESHLVKDEARLAAHSGPRWRRARVIATTTHPILYLCKISRGNVRRFVIDSTGAAFDGTIYALRDKVGAIGAGESPHPNKLEASTMATIFKRGLPVPRELPTPTPPWSRTSRAPVMRPDTLSVAPQSTPTLHCSPSRRISVGS</sequence>
<dbReference type="AlphaFoldDB" id="A0A9P5ZS16"/>
<evidence type="ECO:0000256" key="1">
    <source>
        <dbReference type="SAM" id="MobiDB-lite"/>
    </source>
</evidence>
<comment type="caution">
    <text evidence="2">The sequence shown here is derived from an EMBL/GenBank/DDBJ whole genome shotgun (WGS) entry which is preliminary data.</text>
</comment>
<name>A0A9P5ZS16_PLEER</name>
<proteinExistence type="predicted"/>
<dbReference type="EMBL" id="MU154614">
    <property type="protein sequence ID" value="KAF9491655.1"/>
    <property type="molecule type" value="Genomic_DNA"/>
</dbReference>
<keyword evidence="3" id="KW-1185">Reference proteome</keyword>
<organism evidence="2 3">
    <name type="scientific">Pleurotus eryngii</name>
    <name type="common">Boletus of the steppes</name>
    <dbReference type="NCBI Taxonomy" id="5323"/>
    <lineage>
        <taxon>Eukaryota</taxon>
        <taxon>Fungi</taxon>
        <taxon>Dikarya</taxon>
        <taxon>Basidiomycota</taxon>
        <taxon>Agaricomycotina</taxon>
        <taxon>Agaricomycetes</taxon>
        <taxon>Agaricomycetidae</taxon>
        <taxon>Agaricales</taxon>
        <taxon>Pleurotineae</taxon>
        <taxon>Pleurotaceae</taxon>
        <taxon>Pleurotus</taxon>
    </lineage>
</organism>
<gene>
    <name evidence="2" type="ORF">BDN71DRAFT_1497935</name>
</gene>
<reference evidence="2" key="1">
    <citation type="submission" date="2020-11" db="EMBL/GenBank/DDBJ databases">
        <authorList>
            <consortium name="DOE Joint Genome Institute"/>
            <person name="Ahrendt S."/>
            <person name="Riley R."/>
            <person name="Andreopoulos W."/>
            <person name="Labutti K."/>
            <person name="Pangilinan J."/>
            <person name="Ruiz-Duenas F.J."/>
            <person name="Barrasa J.M."/>
            <person name="Sanchez-Garcia M."/>
            <person name="Camarero S."/>
            <person name="Miyauchi S."/>
            <person name="Serrano A."/>
            <person name="Linde D."/>
            <person name="Babiker R."/>
            <person name="Drula E."/>
            <person name="Ayuso-Fernandez I."/>
            <person name="Pacheco R."/>
            <person name="Padilla G."/>
            <person name="Ferreira P."/>
            <person name="Barriuso J."/>
            <person name="Kellner H."/>
            <person name="Castanera R."/>
            <person name="Alfaro M."/>
            <person name="Ramirez L."/>
            <person name="Pisabarro A.G."/>
            <person name="Kuo A."/>
            <person name="Tritt A."/>
            <person name="Lipzen A."/>
            <person name="He G."/>
            <person name="Yan M."/>
            <person name="Ng V."/>
            <person name="Cullen D."/>
            <person name="Martin F."/>
            <person name="Rosso M.-N."/>
            <person name="Henrissat B."/>
            <person name="Hibbett D."/>
            <person name="Martinez A.T."/>
            <person name="Grigoriev I.V."/>
        </authorList>
    </citation>
    <scope>NUCLEOTIDE SEQUENCE</scope>
    <source>
        <strain evidence="2">ATCC 90797</strain>
    </source>
</reference>
<accession>A0A9P5ZS16</accession>
<evidence type="ECO:0000313" key="2">
    <source>
        <dbReference type="EMBL" id="KAF9491655.1"/>
    </source>
</evidence>
<dbReference type="Proteomes" id="UP000807025">
    <property type="component" value="Unassembled WGS sequence"/>
</dbReference>
<feature type="compositionally biased region" description="Polar residues" evidence="1">
    <location>
        <begin position="133"/>
        <end position="143"/>
    </location>
</feature>
<evidence type="ECO:0000313" key="3">
    <source>
        <dbReference type="Proteomes" id="UP000807025"/>
    </source>
</evidence>
<feature type="region of interest" description="Disordered" evidence="1">
    <location>
        <begin position="107"/>
        <end position="153"/>
    </location>
</feature>
<protein>
    <submittedName>
        <fullName evidence="2">Uncharacterized protein</fullName>
    </submittedName>
</protein>